<dbReference type="InterPro" id="IPR017871">
    <property type="entry name" value="ABC_transporter-like_CS"/>
</dbReference>
<keyword evidence="6" id="KW-1185">Reference proteome</keyword>
<evidence type="ECO:0000313" key="5">
    <source>
        <dbReference type="EMBL" id="AIS51614.1"/>
    </source>
</evidence>
<dbReference type="KEGG" id="tki:TKV_c04100"/>
<dbReference type="PANTHER" id="PTHR24220:SF86">
    <property type="entry name" value="ABC TRANSPORTER ABCH.1"/>
    <property type="match status" value="1"/>
</dbReference>
<dbReference type="CDD" id="cd03255">
    <property type="entry name" value="ABC_MJ0796_LolCDE_FtsE"/>
    <property type="match status" value="1"/>
</dbReference>
<dbReference type="Proteomes" id="UP000029669">
    <property type="component" value="Chromosome"/>
</dbReference>
<dbReference type="InterPro" id="IPR003593">
    <property type="entry name" value="AAA+_ATPase"/>
</dbReference>
<evidence type="ECO:0000313" key="6">
    <source>
        <dbReference type="Proteomes" id="UP000029669"/>
    </source>
</evidence>
<organism evidence="5 6">
    <name type="scientific">Thermoanaerobacter kivui</name>
    <name type="common">Acetogenium kivui</name>
    <dbReference type="NCBI Taxonomy" id="2325"/>
    <lineage>
        <taxon>Bacteria</taxon>
        <taxon>Bacillati</taxon>
        <taxon>Bacillota</taxon>
        <taxon>Clostridia</taxon>
        <taxon>Thermoanaerobacterales</taxon>
        <taxon>Thermoanaerobacteraceae</taxon>
        <taxon>Thermoanaerobacter</taxon>
    </lineage>
</organism>
<evidence type="ECO:0000256" key="3">
    <source>
        <dbReference type="ARBA" id="ARBA00022840"/>
    </source>
</evidence>
<dbReference type="PANTHER" id="PTHR24220">
    <property type="entry name" value="IMPORT ATP-BINDING PROTEIN"/>
    <property type="match status" value="1"/>
</dbReference>
<dbReference type="AlphaFoldDB" id="A0A097AP50"/>
<dbReference type="OrthoDB" id="9810992at2"/>
<dbReference type="STRING" id="2325.TKV_c04100"/>
<keyword evidence="1" id="KW-0813">Transport</keyword>
<name>A0A097AP50_THEKI</name>
<dbReference type="InterPro" id="IPR015854">
    <property type="entry name" value="ABC_transpr_LolD-like"/>
</dbReference>
<dbReference type="InterPro" id="IPR003439">
    <property type="entry name" value="ABC_transporter-like_ATP-bd"/>
</dbReference>
<dbReference type="Gene3D" id="3.40.50.300">
    <property type="entry name" value="P-loop containing nucleotide triphosphate hydrolases"/>
    <property type="match status" value="1"/>
</dbReference>
<proteinExistence type="predicted"/>
<dbReference type="GO" id="GO:0022857">
    <property type="term" value="F:transmembrane transporter activity"/>
    <property type="evidence" value="ECO:0007669"/>
    <property type="project" value="UniProtKB-ARBA"/>
</dbReference>
<dbReference type="InterPro" id="IPR017911">
    <property type="entry name" value="MacB-like_ATP-bd"/>
</dbReference>
<dbReference type="HOGENOM" id="CLU_000604_1_22_9"/>
<dbReference type="GO" id="GO:0005524">
    <property type="term" value="F:ATP binding"/>
    <property type="evidence" value="ECO:0007669"/>
    <property type="project" value="UniProtKB-KW"/>
</dbReference>
<keyword evidence="2" id="KW-0547">Nucleotide-binding</keyword>
<dbReference type="InterPro" id="IPR027417">
    <property type="entry name" value="P-loop_NTPase"/>
</dbReference>
<dbReference type="EMBL" id="CP009170">
    <property type="protein sequence ID" value="AIS51614.1"/>
    <property type="molecule type" value="Genomic_DNA"/>
</dbReference>
<dbReference type="Pfam" id="PF00005">
    <property type="entry name" value="ABC_tran"/>
    <property type="match status" value="1"/>
</dbReference>
<dbReference type="SMART" id="SM00382">
    <property type="entry name" value="AAA"/>
    <property type="match status" value="1"/>
</dbReference>
<dbReference type="PROSITE" id="PS50893">
    <property type="entry name" value="ABC_TRANSPORTER_2"/>
    <property type="match status" value="1"/>
</dbReference>
<dbReference type="GO" id="GO:0016887">
    <property type="term" value="F:ATP hydrolysis activity"/>
    <property type="evidence" value="ECO:0007669"/>
    <property type="project" value="InterPro"/>
</dbReference>
<dbReference type="GO" id="GO:0005886">
    <property type="term" value="C:plasma membrane"/>
    <property type="evidence" value="ECO:0007669"/>
    <property type="project" value="TreeGrafter"/>
</dbReference>
<reference evidence="6" key="1">
    <citation type="journal article" date="2015" name="Genome Announc.">
        <title>Whole-Genome Sequences of 80 Environmental and Clinical Isolates of Burkholderia pseudomallei.</title>
        <authorList>
            <person name="Johnson S.L."/>
            <person name="Baker A.L."/>
            <person name="Chain P.S."/>
            <person name="Currie B.J."/>
            <person name="Daligault H.E."/>
            <person name="Davenport K.W."/>
            <person name="Davis C.B."/>
            <person name="Inglis T.J."/>
            <person name="Kaestli M."/>
            <person name="Koren S."/>
            <person name="Mayo M."/>
            <person name="Merritt A.J."/>
            <person name="Price E.P."/>
            <person name="Sarovich D.S."/>
            <person name="Warner J."/>
            <person name="Rosovitz M.J."/>
        </authorList>
    </citation>
    <scope>NUCLEOTIDE SEQUENCE [LARGE SCALE GENOMIC DNA]</scope>
    <source>
        <strain evidence="6">DSM 2030</strain>
    </source>
</reference>
<dbReference type="PROSITE" id="PS00211">
    <property type="entry name" value="ABC_TRANSPORTER_1"/>
    <property type="match status" value="1"/>
</dbReference>
<protein>
    <submittedName>
        <fullName evidence="5">Putative ABC transport system ATP-binding protein</fullName>
    </submittedName>
</protein>
<dbReference type="eggNOG" id="COG1136">
    <property type="taxonomic scope" value="Bacteria"/>
</dbReference>
<evidence type="ECO:0000259" key="4">
    <source>
        <dbReference type="PROSITE" id="PS50893"/>
    </source>
</evidence>
<keyword evidence="3 5" id="KW-0067">ATP-binding</keyword>
<evidence type="ECO:0000256" key="2">
    <source>
        <dbReference type="ARBA" id="ARBA00022741"/>
    </source>
</evidence>
<dbReference type="RefSeq" id="WP_049684545.1">
    <property type="nucleotide sequence ID" value="NZ_CP009170.1"/>
</dbReference>
<accession>A0A097AP50</accession>
<sequence>MSEINLQPAVNLKEVVKVYANQSEEQVALRGVNLTIWPGEFVTIQGPSGSGKTTLLNIIAGFEKPTRGKIEVFGIDVSTLKGKKLADFRYSYIGFVFQQFYLIPSLTAIENVIIPVMPRHTDFDKYKKALLLLKEVGLSGKESSLPSELSGGEQQRVALARALMSNPRIILADEPTGNLDTSTGEKIIEILKSINEKYRTTIIIVTHNDEIAKNSPVKIFMKDGRILEVLRNA</sequence>
<dbReference type="FunFam" id="3.40.50.300:FF:000032">
    <property type="entry name" value="Export ABC transporter ATP-binding protein"/>
    <property type="match status" value="1"/>
</dbReference>
<gene>
    <name evidence="5" type="ORF">TKV_c04100</name>
</gene>
<dbReference type="GO" id="GO:0098796">
    <property type="term" value="C:membrane protein complex"/>
    <property type="evidence" value="ECO:0007669"/>
    <property type="project" value="UniProtKB-ARBA"/>
</dbReference>
<feature type="domain" description="ABC transporter" evidence="4">
    <location>
        <begin position="10"/>
        <end position="233"/>
    </location>
</feature>
<evidence type="ECO:0000256" key="1">
    <source>
        <dbReference type="ARBA" id="ARBA00022448"/>
    </source>
</evidence>
<dbReference type="SUPFAM" id="SSF52540">
    <property type="entry name" value="P-loop containing nucleoside triphosphate hydrolases"/>
    <property type="match status" value="1"/>
</dbReference>